<reference evidence="1" key="1">
    <citation type="submission" date="2014-09" db="EMBL/GenBank/DDBJ databases">
        <authorList>
            <person name="Magalhaes I.L.F."/>
            <person name="Oliveira U."/>
            <person name="Santos F.R."/>
            <person name="Vidigal T.H.D.A."/>
            <person name="Brescovit A.D."/>
            <person name="Santos A.J."/>
        </authorList>
    </citation>
    <scope>NUCLEOTIDE SEQUENCE</scope>
    <source>
        <tissue evidence="1">Shoot tissue taken approximately 20 cm above the soil surface</tissue>
    </source>
</reference>
<reference evidence="1" key="2">
    <citation type="journal article" date="2015" name="Data Brief">
        <title>Shoot transcriptome of the giant reed, Arundo donax.</title>
        <authorList>
            <person name="Barrero R.A."/>
            <person name="Guerrero F.D."/>
            <person name="Moolhuijzen P."/>
            <person name="Goolsby J.A."/>
            <person name="Tidwell J."/>
            <person name="Bellgard S.E."/>
            <person name="Bellgard M.I."/>
        </authorList>
    </citation>
    <scope>NUCLEOTIDE SEQUENCE</scope>
    <source>
        <tissue evidence="1">Shoot tissue taken approximately 20 cm above the soil surface</tissue>
    </source>
</reference>
<dbReference type="AlphaFoldDB" id="A0A0A8XX92"/>
<sequence>MFYHDYCSGNRTQYQYPSEDHFAQGHGSNQGFPSACPFCSALGQENQISKSVQNFLSPPPIIVDPLVRIAKIAGETCLN</sequence>
<accession>A0A0A8XX92</accession>
<protein>
    <submittedName>
        <fullName evidence="1">Uncharacterized protein</fullName>
    </submittedName>
</protein>
<proteinExistence type="predicted"/>
<organism evidence="1">
    <name type="scientific">Arundo donax</name>
    <name type="common">Giant reed</name>
    <name type="synonym">Donax arundinaceus</name>
    <dbReference type="NCBI Taxonomy" id="35708"/>
    <lineage>
        <taxon>Eukaryota</taxon>
        <taxon>Viridiplantae</taxon>
        <taxon>Streptophyta</taxon>
        <taxon>Embryophyta</taxon>
        <taxon>Tracheophyta</taxon>
        <taxon>Spermatophyta</taxon>
        <taxon>Magnoliopsida</taxon>
        <taxon>Liliopsida</taxon>
        <taxon>Poales</taxon>
        <taxon>Poaceae</taxon>
        <taxon>PACMAD clade</taxon>
        <taxon>Arundinoideae</taxon>
        <taxon>Arundineae</taxon>
        <taxon>Arundo</taxon>
    </lineage>
</organism>
<evidence type="ECO:0000313" key="1">
    <source>
        <dbReference type="EMBL" id="JAD17383.1"/>
    </source>
</evidence>
<dbReference type="EMBL" id="GBRH01280512">
    <property type="protein sequence ID" value="JAD17383.1"/>
    <property type="molecule type" value="Transcribed_RNA"/>
</dbReference>
<name>A0A0A8XX92_ARUDO</name>